<dbReference type="SMART" id="SM00564">
    <property type="entry name" value="PQQ"/>
    <property type="match status" value="5"/>
</dbReference>
<evidence type="ECO:0000313" key="2">
    <source>
        <dbReference type="EMBL" id="CAB4346320.1"/>
    </source>
</evidence>
<reference evidence="2" key="1">
    <citation type="submission" date="2020-05" db="EMBL/GenBank/DDBJ databases">
        <authorList>
            <person name="Chiriac C."/>
            <person name="Salcher M."/>
            <person name="Ghai R."/>
            <person name="Kavagutti S V."/>
        </authorList>
    </citation>
    <scope>NUCLEOTIDE SEQUENCE</scope>
</reference>
<name>A0A6J5ZZW7_9ZZZZ</name>
<proteinExistence type="predicted"/>
<dbReference type="InterPro" id="IPR002372">
    <property type="entry name" value="PQQ_rpt_dom"/>
</dbReference>
<sequence length="263" mass="27866">MAVDPARKKILWSRALPSRTESSPLIRRGIVYFGSENGTVYALRAKDGSVVWTYKAGGAVKGGLAYANGKLFFGDYNGHVHGIDAKTGRSRWVSGGGGALGLGDGQFYGTASVAFGRVYIGNTNSSVYSFATSNGALAWRKGTGGYVYSSAAVADIPKLGPTVYIGSYDGKLYALNAKNGAVRWTRPASGRVSGGIQIIGDLVFVSSLEKRTTAFGVRSGKKIWSVDKGMFNPVISDGKLLFLNSVTSMYAYRMTGTNKSSSK</sequence>
<accession>A0A6J5ZZW7</accession>
<dbReference type="PANTHER" id="PTHR34512">
    <property type="entry name" value="CELL SURFACE PROTEIN"/>
    <property type="match status" value="1"/>
</dbReference>
<feature type="domain" description="Pyrrolo-quinoline quinone repeat" evidence="1">
    <location>
        <begin position="37"/>
        <end position="249"/>
    </location>
</feature>
<dbReference type="InterPro" id="IPR015943">
    <property type="entry name" value="WD40/YVTN_repeat-like_dom_sf"/>
</dbReference>
<dbReference type="Gene3D" id="2.130.10.10">
    <property type="entry name" value="YVTN repeat-like/Quinoprotein amine dehydrogenase"/>
    <property type="match status" value="1"/>
</dbReference>
<evidence type="ECO:0000259" key="1">
    <source>
        <dbReference type="Pfam" id="PF13360"/>
    </source>
</evidence>
<organism evidence="2">
    <name type="scientific">freshwater metagenome</name>
    <dbReference type="NCBI Taxonomy" id="449393"/>
    <lineage>
        <taxon>unclassified sequences</taxon>
        <taxon>metagenomes</taxon>
        <taxon>ecological metagenomes</taxon>
    </lineage>
</organism>
<gene>
    <name evidence="2" type="ORF">UFOPK3547_01319</name>
</gene>
<dbReference type="Gene3D" id="2.40.128.630">
    <property type="match status" value="1"/>
</dbReference>
<dbReference type="SUPFAM" id="SSF50998">
    <property type="entry name" value="Quinoprotein alcohol dehydrogenase-like"/>
    <property type="match status" value="2"/>
</dbReference>
<dbReference type="EMBL" id="CAESAN010000122">
    <property type="protein sequence ID" value="CAB4346320.1"/>
    <property type="molecule type" value="Genomic_DNA"/>
</dbReference>
<protein>
    <submittedName>
        <fullName evidence="2">Unannotated protein</fullName>
    </submittedName>
</protein>
<dbReference type="AlphaFoldDB" id="A0A6J5ZZW7"/>
<dbReference type="InterPro" id="IPR018391">
    <property type="entry name" value="PQQ_b-propeller_rpt"/>
</dbReference>
<dbReference type="InterPro" id="IPR011047">
    <property type="entry name" value="Quinoprotein_ADH-like_sf"/>
</dbReference>
<dbReference type="Pfam" id="PF13360">
    <property type="entry name" value="PQQ_2"/>
    <property type="match status" value="1"/>
</dbReference>
<dbReference type="PANTHER" id="PTHR34512:SF30">
    <property type="entry name" value="OUTER MEMBRANE PROTEIN ASSEMBLY FACTOR BAMB"/>
    <property type="match status" value="1"/>
</dbReference>